<keyword evidence="3" id="KW-1185">Reference proteome</keyword>
<dbReference type="EMBL" id="WNYA01046212">
    <property type="protein sequence ID" value="KAG8536304.1"/>
    <property type="molecule type" value="Genomic_DNA"/>
</dbReference>
<feature type="compositionally biased region" description="Basic and acidic residues" evidence="1">
    <location>
        <begin position="57"/>
        <end position="79"/>
    </location>
</feature>
<evidence type="ECO:0000256" key="1">
    <source>
        <dbReference type="SAM" id="MobiDB-lite"/>
    </source>
</evidence>
<sequence>MSVVRRVVDTYRPGSRTGKDDAGVVEVNCTLIGGVCAAAARSGGVGHTARVRGGPRRANDLPVDRPRAAGDRDLWRQRE</sequence>
<organism evidence="2 3">
    <name type="scientific">Engystomops pustulosus</name>
    <name type="common">Tungara frog</name>
    <name type="synonym">Physalaemus pustulosus</name>
    <dbReference type="NCBI Taxonomy" id="76066"/>
    <lineage>
        <taxon>Eukaryota</taxon>
        <taxon>Metazoa</taxon>
        <taxon>Chordata</taxon>
        <taxon>Craniata</taxon>
        <taxon>Vertebrata</taxon>
        <taxon>Euteleostomi</taxon>
        <taxon>Amphibia</taxon>
        <taxon>Batrachia</taxon>
        <taxon>Anura</taxon>
        <taxon>Neobatrachia</taxon>
        <taxon>Hyloidea</taxon>
        <taxon>Leptodactylidae</taxon>
        <taxon>Leiuperinae</taxon>
        <taxon>Engystomops</taxon>
    </lineage>
</organism>
<evidence type="ECO:0000313" key="3">
    <source>
        <dbReference type="Proteomes" id="UP000824782"/>
    </source>
</evidence>
<comment type="caution">
    <text evidence="2">The sequence shown here is derived from an EMBL/GenBank/DDBJ whole genome shotgun (WGS) entry which is preliminary data.</text>
</comment>
<gene>
    <name evidence="2" type="ORF">GDO81_026666</name>
</gene>
<proteinExistence type="predicted"/>
<accession>A0AAV6YFH1</accession>
<feature type="region of interest" description="Disordered" evidence="1">
    <location>
        <begin position="43"/>
        <end position="79"/>
    </location>
</feature>
<dbReference type="AlphaFoldDB" id="A0AAV6YFH1"/>
<reference evidence="2" key="1">
    <citation type="thesis" date="2020" institute="ProQuest LLC" country="789 East Eisenhower Parkway, Ann Arbor, MI, USA">
        <title>Comparative Genomics and Chromosome Evolution.</title>
        <authorList>
            <person name="Mudd A.B."/>
        </authorList>
    </citation>
    <scope>NUCLEOTIDE SEQUENCE</scope>
    <source>
        <strain evidence="2">237g6f4</strain>
        <tissue evidence="2">Blood</tissue>
    </source>
</reference>
<name>A0AAV6YFH1_ENGPU</name>
<evidence type="ECO:0000313" key="2">
    <source>
        <dbReference type="EMBL" id="KAG8536304.1"/>
    </source>
</evidence>
<dbReference type="Proteomes" id="UP000824782">
    <property type="component" value="Unassembled WGS sequence"/>
</dbReference>
<protein>
    <submittedName>
        <fullName evidence="2">Uncharacterized protein</fullName>
    </submittedName>
</protein>